<accession>A0A5E4STZ2</accession>
<keyword evidence="2" id="KW-1185">Reference proteome</keyword>
<dbReference type="SUPFAM" id="SSF50475">
    <property type="entry name" value="FMN-binding split barrel"/>
    <property type="match status" value="1"/>
</dbReference>
<dbReference type="PANTHER" id="PTHR34071:SF2">
    <property type="entry name" value="FLAVIN-NUCLEOTIDE-BINDING PROTEIN"/>
    <property type="match status" value="1"/>
</dbReference>
<dbReference type="EMBL" id="CABPSH010000002">
    <property type="protein sequence ID" value="VVD79346.1"/>
    <property type="molecule type" value="Genomic_DNA"/>
</dbReference>
<dbReference type="RefSeq" id="WP_150588268.1">
    <property type="nucleotide sequence ID" value="NZ_CABPSH010000002.1"/>
</dbReference>
<sequence>MSTNIQKLYPTTEAHRVKRVACRASYAPEVIHAILDSGYVCHISFIEADLPQIIPMTYWRNGEHVYFHSAAHGRFANACRSGDVALSVTLMDGLVLGHSPMNHSVNFRSVILHGRPEVINGRESKRGAMREFFRHTLPGRWETLRDVRDDEIDSTAVFRLSLDQVAAKVRNEFSDHEGYMPETPVWTGTLPCSTVFRSPVPDPRFSPQTLPDYLAEFVGKPEFSGRVDGAR</sequence>
<dbReference type="Pfam" id="PF12900">
    <property type="entry name" value="Pyridox_ox_2"/>
    <property type="match status" value="1"/>
</dbReference>
<dbReference type="Gene3D" id="2.30.110.10">
    <property type="entry name" value="Electron Transport, Fmn-binding Protein, Chain A"/>
    <property type="match status" value="1"/>
</dbReference>
<dbReference type="InterPro" id="IPR024747">
    <property type="entry name" value="Pyridox_Oxase-rel"/>
</dbReference>
<reference evidence="1 2" key="1">
    <citation type="submission" date="2019-08" db="EMBL/GenBank/DDBJ databases">
        <authorList>
            <person name="Peeters C."/>
        </authorList>
    </citation>
    <scope>NUCLEOTIDE SEQUENCE [LARGE SCALE GENOMIC DNA]</scope>
    <source>
        <strain evidence="1 2">LMG 31012</strain>
    </source>
</reference>
<name>A0A5E4STZ2_9BURK</name>
<protein>
    <recommendedName>
        <fullName evidence="3">Flavin-nucleotide-binding protein</fullName>
    </recommendedName>
</protein>
<dbReference type="OrthoDB" id="116031at2"/>
<dbReference type="Proteomes" id="UP000400981">
    <property type="component" value="Unassembled WGS sequence"/>
</dbReference>
<organism evidence="1 2">
    <name type="scientific">Pandoraea eparura</name>
    <dbReference type="NCBI Taxonomy" id="2508291"/>
    <lineage>
        <taxon>Bacteria</taxon>
        <taxon>Pseudomonadati</taxon>
        <taxon>Pseudomonadota</taxon>
        <taxon>Betaproteobacteria</taxon>
        <taxon>Burkholderiales</taxon>
        <taxon>Burkholderiaceae</taxon>
        <taxon>Pandoraea</taxon>
    </lineage>
</organism>
<dbReference type="InterPro" id="IPR012349">
    <property type="entry name" value="Split_barrel_FMN-bd"/>
</dbReference>
<evidence type="ECO:0008006" key="3">
    <source>
        <dbReference type="Google" id="ProtNLM"/>
    </source>
</evidence>
<gene>
    <name evidence="1" type="ORF">PEP31012_01011</name>
</gene>
<evidence type="ECO:0000313" key="2">
    <source>
        <dbReference type="Proteomes" id="UP000400981"/>
    </source>
</evidence>
<dbReference type="PANTHER" id="PTHR34071">
    <property type="entry name" value="5-NITROIMIDAZOLE ANTIBIOTICS RESISTANCE PROTEIN, NIMA-FAMILY-RELATED PROTEIN-RELATED"/>
    <property type="match status" value="1"/>
</dbReference>
<dbReference type="AlphaFoldDB" id="A0A5E4STZ2"/>
<proteinExistence type="predicted"/>
<evidence type="ECO:0000313" key="1">
    <source>
        <dbReference type="EMBL" id="VVD79346.1"/>
    </source>
</evidence>